<reference evidence="2 3" key="1">
    <citation type="journal article" date="2018" name="IMA Fungus">
        <title>IMA Genome-F 10: Nine draft genome sequences of Claviceps purpurea s.lat., including C. arundinis, C. humidiphila, and C. cf. spartinae, pseudomolecules for the pitch canker pathogen Fusarium circinatum, draft genome of Davidsoniella eucalypti, Grosmannia galeiformis, Quambalaria eucalypti, and Teratosphaeria destructans.</title>
        <authorList>
            <person name="Wingfield B.D."/>
            <person name="Liu M."/>
            <person name="Nguyen H.D."/>
            <person name="Lane F.A."/>
            <person name="Morgan S.W."/>
            <person name="De Vos L."/>
            <person name="Wilken P.M."/>
            <person name="Duong T.A."/>
            <person name="Aylward J."/>
            <person name="Coetzee M.P."/>
            <person name="Dadej K."/>
            <person name="De Beer Z.W."/>
            <person name="Findlay W."/>
            <person name="Havenga M."/>
            <person name="Kolarik M."/>
            <person name="Menzies J.G."/>
            <person name="Naidoo K."/>
            <person name="Pochopski O."/>
            <person name="Shoukouhi P."/>
            <person name="Santana Q.C."/>
            <person name="Seifert K.A."/>
            <person name="Soal N."/>
            <person name="Steenkamp E.T."/>
            <person name="Tatham C.T."/>
            <person name="van der Nest M.A."/>
            <person name="Wingfield M.J."/>
        </authorList>
    </citation>
    <scope>NUCLEOTIDE SEQUENCE [LARGE SCALE GENOMIC DNA]</scope>
    <source>
        <strain evidence="2">CMW44962</strain>
    </source>
</reference>
<dbReference type="Proteomes" id="UP001138500">
    <property type="component" value="Unassembled WGS sequence"/>
</dbReference>
<dbReference type="AlphaFoldDB" id="A0A9W7W2D2"/>
<reference evidence="2 3" key="2">
    <citation type="journal article" date="2021" name="Curr. Genet.">
        <title>Genetic response to nitrogen starvation in the aggressive Eucalyptus foliar pathogen Teratosphaeria destructans.</title>
        <authorList>
            <person name="Havenga M."/>
            <person name="Wingfield B.D."/>
            <person name="Wingfield M.J."/>
            <person name="Dreyer L.L."/>
            <person name="Roets F."/>
            <person name="Aylward J."/>
        </authorList>
    </citation>
    <scope>NUCLEOTIDE SEQUENCE [LARGE SCALE GENOMIC DNA]</scope>
    <source>
        <strain evidence="2">CMW44962</strain>
    </source>
</reference>
<evidence type="ECO:0000313" key="2">
    <source>
        <dbReference type="EMBL" id="KAH9827737.1"/>
    </source>
</evidence>
<accession>A0A9W7W2D2</accession>
<feature type="compositionally biased region" description="Low complexity" evidence="1">
    <location>
        <begin position="59"/>
        <end position="68"/>
    </location>
</feature>
<dbReference type="EMBL" id="RIBY02001863">
    <property type="protein sequence ID" value="KAH9827737.1"/>
    <property type="molecule type" value="Genomic_DNA"/>
</dbReference>
<protein>
    <submittedName>
        <fullName evidence="2">Uncharacterized protein</fullName>
    </submittedName>
</protein>
<proteinExistence type="predicted"/>
<evidence type="ECO:0000256" key="1">
    <source>
        <dbReference type="SAM" id="MobiDB-lite"/>
    </source>
</evidence>
<sequence length="120" mass="12790">MLDKLLNDVKSDGVTEDELEIVVQFADEMPASGAVARTDVAEDELELSAPPEPKAVPSTTTVDTNVVTNEMPPDVDVRVDAMLAFEDGGKGNDVDVELEMLKAGLLRPIANVLAAEIEVL</sequence>
<feature type="region of interest" description="Disordered" evidence="1">
    <location>
        <begin position="47"/>
        <end position="68"/>
    </location>
</feature>
<name>A0A9W7W2D2_9PEZI</name>
<gene>
    <name evidence="2" type="ORF">Tdes44962_MAKER09644</name>
</gene>
<evidence type="ECO:0000313" key="3">
    <source>
        <dbReference type="Proteomes" id="UP001138500"/>
    </source>
</evidence>
<organism evidence="2 3">
    <name type="scientific">Teratosphaeria destructans</name>
    <dbReference type="NCBI Taxonomy" id="418781"/>
    <lineage>
        <taxon>Eukaryota</taxon>
        <taxon>Fungi</taxon>
        <taxon>Dikarya</taxon>
        <taxon>Ascomycota</taxon>
        <taxon>Pezizomycotina</taxon>
        <taxon>Dothideomycetes</taxon>
        <taxon>Dothideomycetidae</taxon>
        <taxon>Mycosphaerellales</taxon>
        <taxon>Teratosphaeriaceae</taxon>
        <taxon>Teratosphaeria</taxon>
    </lineage>
</organism>
<keyword evidence="3" id="KW-1185">Reference proteome</keyword>
<comment type="caution">
    <text evidence="2">The sequence shown here is derived from an EMBL/GenBank/DDBJ whole genome shotgun (WGS) entry which is preliminary data.</text>
</comment>